<name>A0A2H6NBI7_9SAUR</name>
<proteinExistence type="predicted"/>
<accession>A0A2H6NBI7</accession>
<dbReference type="AlphaFoldDB" id="A0A2H6NBI7"/>
<dbReference type="EMBL" id="IACI01072122">
    <property type="protein sequence ID" value="LAA28847.1"/>
    <property type="molecule type" value="Transcribed_RNA"/>
</dbReference>
<organism evidence="1">
    <name type="scientific">Micrurus carvalhoi</name>
    <dbReference type="NCBI Taxonomy" id="3147026"/>
    <lineage>
        <taxon>Eukaryota</taxon>
        <taxon>Metazoa</taxon>
        <taxon>Chordata</taxon>
        <taxon>Craniata</taxon>
        <taxon>Vertebrata</taxon>
        <taxon>Euteleostomi</taxon>
        <taxon>Lepidosauria</taxon>
        <taxon>Squamata</taxon>
        <taxon>Bifurcata</taxon>
        <taxon>Unidentata</taxon>
        <taxon>Episquamata</taxon>
        <taxon>Toxicofera</taxon>
        <taxon>Serpentes</taxon>
        <taxon>Colubroidea</taxon>
        <taxon>Elapidae</taxon>
        <taxon>Elapinae</taxon>
        <taxon>Micrurus</taxon>
    </lineage>
</organism>
<sequence length="178" mass="20425">MIFQPRVTTTLKSPSFGWQESSLEIPIWNSLPCLLLRPQRLLWIQHWQHSMSKIYRSLRPLHCQTKMTTCEGDKAGAQRQKSSFIGNCPVMSVVQRVCHFIILAGQNMCFNLWDAERENGVWRVNVAVKIKFIFGPAYLAVLDCKFTSHLSYKSDCCSLITVFSGKSCLLLSFPFLFV</sequence>
<protein>
    <submittedName>
        <fullName evidence="1">Uncharacterized protein</fullName>
    </submittedName>
</protein>
<reference evidence="1" key="2">
    <citation type="submission" date="2017-12" db="EMBL/GenBank/DDBJ databases">
        <title>Coralsnake Venomics: Analyses of Venom Gland Transcriptomes and Proteomes of Six Brazilian Taxa.</title>
        <authorList>
            <person name="Aird S.D."/>
            <person name="Jorge da Silva N."/>
            <person name="Qiu L."/>
            <person name="Villar-Briones A."/>
            <person name="Aparecida-Saddi V."/>
            <person name="Campos-Telles M.P."/>
            <person name="Grau M."/>
            <person name="Mikheyev A.S."/>
        </authorList>
    </citation>
    <scope>NUCLEOTIDE SEQUENCE</scope>
    <source>
        <tissue evidence="1">Venom_gland</tissue>
    </source>
</reference>
<evidence type="ECO:0000313" key="1">
    <source>
        <dbReference type="EMBL" id="LAA28843.1"/>
    </source>
</evidence>
<dbReference type="EMBL" id="IACI01072121">
    <property type="protein sequence ID" value="LAA28843.1"/>
    <property type="molecule type" value="Transcribed_RNA"/>
</dbReference>
<reference evidence="1" key="1">
    <citation type="submission" date="2017-07" db="EMBL/GenBank/DDBJ databases">
        <authorList>
            <person name="Mikheyev A."/>
            <person name="Grau M."/>
        </authorList>
    </citation>
    <scope>NUCLEOTIDE SEQUENCE</scope>
    <source>
        <tissue evidence="1">Venom_gland</tissue>
    </source>
</reference>